<dbReference type="AlphaFoldDB" id="F2UHL6"/>
<dbReference type="Pfam" id="PF10604">
    <property type="entry name" value="Polyketide_cyc2"/>
    <property type="match status" value="1"/>
</dbReference>
<evidence type="ECO:0000313" key="1">
    <source>
        <dbReference type="EMBL" id="EGD76615.1"/>
    </source>
</evidence>
<proteinExistence type="predicted"/>
<dbReference type="Gene3D" id="3.30.530.20">
    <property type="match status" value="1"/>
</dbReference>
<accession>F2UHL6</accession>
<dbReference type="Proteomes" id="UP000007799">
    <property type="component" value="Unassembled WGS sequence"/>
</dbReference>
<keyword evidence="2" id="KW-1185">Reference proteome</keyword>
<dbReference type="InterPro" id="IPR019587">
    <property type="entry name" value="Polyketide_cyclase/dehydratase"/>
</dbReference>
<name>F2UHL6_SALR5</name>
<evidence type="ECO:0008006" key="3">
    <source>
        <dbReference type="Google" id="ProtNLM"/>
    </source>
</evidence>
<dbReference type="CDD" id="cd07821">
    <property type="entry name" value="PYR_PYL_RCAR_like"/>
    <property type="match status" value="1"/>
</dbReference>
<sequence length="163" mass="17703">MGDTTNRGQDEAAETAAAAEAVADCMLDVSVDVPANAERAFKLWLDHVWLGGGGLGKPAILEEGDTNHHRLHCVRRVAGGVKEKITAVDPFDAISYRIIGGPFPVRSHHATVHFREKGPNVTNVHWHCEMDIPWGLQWIVTAITRFAFNRMLSALATAAATSP</sequence>
<evidence type="ECO:0000313" key="2">
    <source>
        <dbReference type="Proteomes" id="UP000007799"/>
    </source>
</evidence>
<dbReference type="EMBL" id="GL832974">
    <property type="protein sequence ID" value="EGD76615.1"/>
    <property type="molecule type" value="Genomic_DNA"/>
</dbReference>
<dbReference type="InterPro" id="IPR023393">
    <property type="entry name" value="START-like_dom_sf"/>
</dbReference>
<reference evidence="1" key="1">
    <citation type="submission" date="2009-08" db="EMBL/GenBank/DDBJ databases">
        <title>Annotation of Salpingoeca rosetta.</title>
        <authorList>
            <consortium name="The Broad Institute Genome Sequencing Platform"/>
            <person name="Russ C."/>
            <person name="Cuomo C."/>
            <person name="Burger G."/>
            <person name="Gray M.W."/>
            <person name="Holland P.W.H."/>
            <person name="King N."/>
            <person name="Lang F.B.F."/>
            <person name="Roger A.J."/>
            <person name="Ruiz-Trillo I."/>
            <person name="Young S.K."/>
            <person name="Zeng Q."/>
            <person name="Gargeya S."/>
            <person name="Alvarado L."/>
            <person name="Berlin A."/>
            <person name="Chapman S.B."/>
            <person name="Chen Z."/>
            <person name="Freedman E."/>
            <person name="Gellesch M."/>
            <person name="Goldberg J."/>
            <person name="Griggs A."/>
            <person name="Gujja S."/>
            <person name="Heilman E."/>
            <person name="Heiman D."/>
            <person name="Howarth C."/>
            <person name="Mehta T."/>
            <person name="Neiman D."/>
            <person name="Pearson M."/>
            <person name="Roberts A."/>
            <person name="Saif S."/>
            <person name="Shea T."/>
            <person name="Shenoy N."/>
            <person name="Sisk P."/>
            <person name="Stolte C."/>
            <person name="Sykes S."/>
            <person name="White J."/>
            <person name="Yandava C."/>
            <person name="Haas B."/>
            <person name="Nusbaum C."/>
            <person name="Birren B."/>
        </authorList>
    </citation>
    <scope>NUCLEOTIDE SEQUENCE [LARGE SCALE GENOMIC DNA]</scope>
    <source>
        <strain evidence="1">ATCC 50818</strain>
    </source>
</reference>
<gene>
    <name evidence="1" type="ORF">PTSG_07729</name>
</gene>
<dbReference type="InParanoid" id="F2UHL6"/>
<dbReference type="SUPFAM" id="SSF55961">
    <property type="entry name" value="Bet v1-like"/>
    <property type="match status" value="1"/>
</dbReference>
<organism evidence="2">
    <name type="scientific">Salpingoeca rosetta (strain ATCC 50818 / BSB-021)</name>
    <dbReference type="NCBI Taxonomy" id="946362"/>
    <lineage>
        <taxon>Eukaryota</taxon>
        <taxon>Choanoflagellata</taxon>
        <taxon>Craspedida</taxon>
        <taxon>Salpingoecidae</taxon>
        <taxon>Salpingoeca</taxon>
    </lineage>
</organism>
<dbReference type="GeneID" id="16072088"/>
<dbReference type="KEGG" id="sre:PTSG_07729"/>
<dbReference type="RefSeq" id="XP_004991529.1">
    <property type="nucleotide sequence ID" value="XM_004991472.1"/>
</dbReference>
<protein>
    <recommendedName>
        <fullName evidence="3">SRPBCC family protein</fullName>
    </recommendedName>
</protein>